<protein>
    <submittedName>
        <fullName evidence="1">Uncharacterized protein</fullName>
    </submittedName>
</protein>
<dbReference type="RefSeq" id="XP_068370060.1">
    <property type="nucleotide sequence ID" value="XM_068496858.1"/>
</dbReference>
<reference evidence="1" key="1">
    <citation type="submission" date="2016-10" db="EMBL/GenBank/DDBJ databases">
        <authorList>
            <person name="Benchimol M."/>
            <person name="Almeida L.G."/>
            <person name="Vasconcelos A.T."/>
            <person name="Perreira-Neves A."/>
            <person name="Rosa I.A."/>
            <person name="Tasca T."/>
            <person name="Bogo M.R."/>
            <person name="de Souza W."/>
        </authorList>
    </citation>
    <scope>NUCLEOTIDE SEQUENCE [LARGE SCALE GENOMIC DNA]</scope>
    <source>
        <strain evidence="1">K</strain>
    </source>
</reference>
<evidence type="ECO:0000313" key="1">
    <source>
        <dbReference type="EMBL" id="OHT16924.1"/>
    </source>
</evidence>
<dbReference type="AlphaFoldDB" id="A0A1J4L4M3"/>
<evidence type="ECO:0000313" key="2">
    <source>
        <dbReference type="Proteomes" id="UP000179807"/>
    </source>
</evidence>
<gene>
    <name evidence="1" type="ORF">TRFO_12802</name>
</gene>
<dbReference type="Proteomes" id="UP000179807">
    <property type="component" value="Unassembled WGS sequence"/>
</dbReference>
<sequence>MDRFQIPDNREFTKKQLTDFINKYLKHENIENDVNDESFIGNQIIDNQKYDNKFHYHCLNKPIDLFGLHFPISFL</sequence>
<keyword evidence="2" id="KW-1185">Reference proteome</keyword>
<dbReference type="VEuPathDB" id="TrichDB:TRFO_12802"/>
<dbReference type="GeneID" id="94831562"/>
<name>A0A1J4L4M3_9EUKA</name>
<comment type="caution">
    <text evidence="1">The sequence shown here is derived from an EMBL/GenBank/DDBJ whole genome shotgun (WGS) entry which is preliminary data.</text>
</comment>
<accession>A0A1J4L4M3</accession>
<dbReference type="EMBL" id="MLAK01000057">
    <property type="protein sequence ID" value="OHT16924.1"/>
    <property type="molecule type" value="Genomic_DNA"/>
</dbReference>
<proteinExistence type="predicted"/>
<organism evidence="1 2">
    <name type="scientific">Tritrichomonas foetus</name>
    <dbReference type="NCBI Taxonomy" id="1144522"/>
    <lineage>
        <taxon>Eukaryota</taxon>
        <taxon>Metamonada</taxon>
        <taxon>Parabasalia</taxon>
        <taxon>Tritrichomonadida</taxon>
        <taxon>Tritrichomonadidae</taxon>
        <taxon>Tritrichomonas</taxon>
    </lineage>
</organism>